<evidence type="ECO:0000313" key="3">
    <source>
        <dbReference type="Proteomes" id="UP000777438"/>
    </source>
</evidence>
<dbReference type="InterPro" id="IPR036404">
    <property type="entry name" value="Jacalin-like_lectin_dom_sf"/>
</dbReference>
<dbReference type="InterPro" id="IPR056021">
    <property type="entry name" value="DUF7600"/>
</dbReference>
<keyword evidence="3" id="KW-1185">Reference proteome</keyword>
<accession>A0A9P9AVZ7</accession>
<organism evidence="2 3">
    <name type="scientific">Thelonectria olida</name>
    <dbReference type="NCBI Taxonomy" id="1576542"/>
    <lineage>
        <taxon>Eukaryota</taxon>
        <taxon>Fungi</taxon>
        <taxon>Dikarya</taxon>
        <taxon>Ascomycota</taxon>
        <taxon>Pezizomycotina</taxon>
        <taxon>Sordariomycetes</taxon>
        <taxon>Hypocreomycetidae</taxon>
        <taxon>Hypocreales</taxon>
        <taxon>Nectriaceae</taxon>
        <taxon>Thelonectria</taxon>
    </lineage>
</organism>
<dbReference type="Proteomes" id="UP000777438">
    <property type="component" value="Unassembled WGS sequence"/>
</dbReference>
<feature type="domain" description="DUF7600" evidence="1">
    <location>
        <begin position="325"/>
        <end position="470"/>
    </location>
</feature>
<dbReference type="OrthoDB" id="5273847at2759"/>
<evidence type="ECO:0000259" key="1">
    <source>
        <dbReference type="Pfam" id="PF24539"/>
    </source>
</evidence>
<dbReference type="Pfam" id="PF24539">
    <property type="entry name" value="DUF7600"/>
    <property type="match status" value="1"/>
</dbReference>
<protein>
    <recommendedName>
        <fullName evidence="1">DUF7600 domain-containing protein</fullName>
    </recommendedName>
</protein>
<sequence length="687" mass="76122">MNDYPWSCTLCGIPIDTDATHQMNEFRGRSLADAVLMDPISGVCASNRDIGITDTAVHILGDTDYMVVLPGEKDDRTNRFALMDRTQRRRQTNRHVFVLHEPCWSLLKQAFHPAEVPTERLHEVCSSLPIAWNSLAPNWGHGYGLGTGAGKFFYGDGFPWEEPVRNVRFDFAKREPAWGMSPYHFPRMDGILAEQAEQPPRALALPPASSTGGHDPLCRLSLELVSEIAMHLPTSDLLTAHGSDRAWLFEANDKLDACRDWRWLFRQTSPRANPSLRNRERIWGLALKMRELVMLRAQSFHMDETPLPTMVLPSMGMKPALEKGHAMRQVSAMLRDKYKRFTRGCDRFHSQFTCIPGDLARLSVFTVQPGDGAVYICGIMFTPGTGDAVLLGYESPDAQSLDIRQGQDIMGFSLVVGSRGIHALRCSFGHDKKGPWLGAVEDAPVTDRLVLACPTSIIQAGFDMVSLALSHPYVSVPDQFTTAQLRNLAVWYPSAPPPTVNLNATTFPHASSHFKTYDPLFCFSFAGPDGSCLETLLRVEAWCTQGIHHLVFRYAGNGSPQGAGSEELGHRDSEARHRPGRTWSNFIINGPAGERITGVDVYELQDDEDPPLVCGLRLHTNFGRSGLLCGDQSKLSGHDIAVTSTMHEDAAITGFYASRCYREGLTSLGVISEQLAPQSEEGNVFEH</sequence>
<name>A0A9P9AVZ7_9HYPO</name>
<comment type="caution">
    <text evidence="2">The sequence shown here is derived from an EMBL/GenBank/DDBJ whole genome shotgun (WGS) entry which is preliminary data.</text>
</comment>
<gene>
    <name evidence="2" type="ORF">B0T10DRAFT_586619</name>
</gene>
<proteinExistence type="predicted"/>
<dbReference type="EMBL" id="JAGPYM010000004">
    <property type="protein sequence ID" value="KAH6895210.1"/>
    <property type="molecule type" value="Genomic_DNA"/>
</dbReference>
<dbReference type="AlphaFoldDB" id="A0A9P9AVZ7"/>
<dbReference type="SUPFAM" id="SSF51101">
    <property type="entry name" value="Mannose-binding lectins"/>
    <property type="match status" value="1"/>
</dbReference>
<dbReference type="Gene3D" id="2.100.10.30">
    <property type="entry name" value="Jacalin-like lectin domain"/>
    <property type="match status" value="1"/>
</dbReference>
<reference evidence="2 3" key="1">
    <citation type="journal article" date="2021" name="Nat. Commun.">
        <title>Genetic determinants of endophytism in the Arabidopsis root mycobiome.</title>
        <authorList>
            <person name="Mesny F."/>
            <person name="Miyauchi S."/>
            <person name="Thiergart T."/>
            <person name="Pickel B."/>
            <person name="Atanasova L."/>
            <person name="Karlsson M."/>
            <person name="Huettel B."/>
            <person name="Barry K.W."/>
            <person name="Haridas S."/>
            <person name="Chen C."/>
            <person name="Bauer D."/>
            <person name="Andreopoulos W."/>
            <person name="Pangilinan J."/>
            <person name="LaButti K."/>
            <person name="Riley R."/>
            <person name="Lipzen A."/>
            <person name="Clum A."/>
            <person name="Drula E."/>
            <person name="Henrissat B."/>
            <person name="Kohler A."/>
            <person name="Grigoriev I.V."/>
            <person name="Martin F.M."/>
            <person name="Hacquard S."/>
        </authorList>
    </citation>
    <scope>NUCLEOTIDE SEQUENCE [LARGE SCALE GENOMIC DNA]</scope>
    <source>
        <strain evidence="2 3">MPI-CAGE-CH-0241</strain>
    </source>
</reference>
<evidence type="ECO:0000313" key="2">
    <source>
        <dbReference type="EMBL" id="KAH6895210.1"/>
    </source>
</evidence>